<dbReference type="GO" id="GO:0022857">
    <property type="term" value="F:transmembrane transporter activity"/>
    <property type="evidence" value="ECO:0007669"/>
    <property type="project" value="InterPro"/>
</dbReference>
<keyword evidence="3 5" id="KW-1133">Transmembrane helix</keyword>
<evidence type="ECO:0000256" key="2">
    <source>
        <dbReference type="ARBA" id="ARBA00022692"/>
    </source>
</evidence>
<dbReference type="OrthoDB" id="6133115at2759"/>
<dbReference type="InterPro" id="IPR005828">
    <property type="entry name" value="MFS_sugar_transport-like"/>
</dbReference>
<dbReference type="GO" id="GO:0016020">
    <property type="term" value="C:membrane"/>
    <property type="evidence" value="ECO:0007669"/>
    <property type="project" value="UniProtKB-SubCell"/>
</dbReference>
<dbReference type="PANTHER" id="PTHR48021">
    <property type="match status" value="1"/>
</dbReference>
<dbReference type="InterPro" id="IPR020846">
    <property type="entry name" value="MFS_dom"/>
</dbReference>
<feature type="transmembrane region" description="Helical" evidence="5">
    <location>
        <begin position="20"/>
        <end position="36"/>
    </location>
</feature>
<sequence>MPWYSSPELFPLSVRPMASAINGMTSWLFSFIIVYASPAMRKSKMGDLGLFLFYGIITIAGTIFGFWFIREPQEDKAESLDNDEDVQA</sequence>
<dbReference type="InterPro" id="IPR036259">
    <property type="entry name" value="MFS_trans_sf"/>
</dbReference>
<dbReference type="SUPFAM" id="SSF103473">
    <property type="entry name" value="MFS general substrate transporter"/>
    <property type="match status" value="1"/>
</dbReference>
<dbReference type="InterPro" id="IPR050549">
    <property type="entry name" value="MFS_Trehalose_Transporter"/>
</dbReference>
<dbReference type="VEuPathDB" id="TrichDB:TVAG_039970"/>
<keyword evidence="8" id="KW-1185">Reference proteome</keyword>
<dbReference type="Proteomes" id="UP000001542">
    <property type="component" value="Unassembled WGS sequence"/>
</dbReference>
<dbReference type="AlphaFoldDB" id="A2EQX1"/>
<accession>A2EQX1</accession>
<keyword evidence="2 5" id="KW-0812">Transmembrane</keyword>
<evidence type="ECO:0000256" key="1">
    <source>
        <dbReference type="ARBA" id="ARBA00004141"/>
    </source>
</evidence>
<feature type="transmembrane region" description="Helical" evidence="5">
    <location>
        <begin position="48"/>
        <end position="69"/>
    </location>
</feature>
<name>A2EQX1_TRIV3</name>
<dbReference type="EMBL" id="DS113461">
    <property type="protein sequence ID" value="EAY04945.1"/>
    <property type="molecule type" value="Genomic_DNA"/>
</dbReference>
<dbReference type="Pfam" id="PF00083">
    <property type="entry name" value="Sugar_tr"/>
    <property type="match status" value="1"/>
</dbReference>
<proteinExistence type="predicted"/>
<comment type="subcellular location">
    <subcellularLocation>
        <location evidence="1">Membrane</location>
        <topology evidence="1">Multi-pass membrane protein</topology>
    </subcellularLocation>
</comment>
<evidence type="ECO:0000256" key="4">
    <source>
        <dbReference type="ARBA" id="ARBA00023136"/>
    </source>
</evidence>
<dbReference type="Gene3D" id="1.20.1250.20">
    <property type="entry name" value="MFS general substrate transporter like domains"/>
    <property type="match status" value="1"/>
</dbReference>
<organism evidence="7 8">
    <name type="scientific">Trichomonas vaginalis (strain ATCC PRA-98 / G3)</name>
    <dbReference type="NCBI Taxonomy" id="412133"/>
    <lineage>
        <taxon>Eukaryota</taxon>
        <taxon>Metamonada</taxon>
        <taxon>Parabasalia</taxon>
        <taxon>Trichomonadida</taxon>
        <taxon>Trichomonadidae</taxon>
        <taxon>Trichomonas</taxon>
    </lineage>
</organism>
<evidence type="ECO:0000259" key="6">
    <source>
        <dbReference type="PROSITE" id="PS50850"/>
    </source>
</evidence>
<keyword evidence="4 5" id="KW-0472">Membrane</keyword>
<dbReference type="VEuPathDB" id="TrichDB:TVAGG3_0693820"/>
<evidence type="ECO:0000313" key="7">
    <source>
        <dbReference type="EMBL" id="EAY04945.1"/>
    </source>
</evidence>
<dbReference type="InParanoid" id="A2EQX1"/>
<protein>
    <submittedName>
        <fullName evidence="7">Xylose/H+ symporter, putative</fullName>
    </submittedName>
</protein>
<dbReference type="KEGG" id="tva:4762806"/>
<dbReference type="PANTHER" id="PTHR48021:SF1">
    <property type="entry name" value="GH07001P-RELATED"/>
    <property type="match status" value="1"/>
</dbReference>
<reference evidence="7" key="2">
    <citation type="journal article" date="2007" name="Science">
        <title>Draft genome sequence of the sexually transmitted pathogen Trichomonas vaginalis.</title>
        <authorList>
            <person name="Carlton J.M."/>
            <person name="Hirt R.P."/>
            <person name="Silva J.C."/>
            <person name="Delcher A.L."/>
            <person name="Schatz M."/>
            <person name="Zhao Q."/>
            <person name="Wortman J.R."/>
            <person name="Bidwell S.L."/>
            <person name="Alsmark U.C.M."/>
            <person name="Besteiro S."/>
            <person name="Sicheritz-Ponten T."/>
            <person name="Noel C.J."/>
            <person name="Dacks J.B."/>
            <person name="Foster P.G."/>
            <person name="Simillion C."/>
            <person name="Van de Peer Y."/>
            <person name="Miranda-Saavedra D."/>
            <person name="Barton G.J."/>
            <person name="Westrop G.D."/>
            <person name="Mueller S."/>
            <person name="Dessi D."/>
            <person name="Fiori P.L."/>
            <person name="Ren Q."/>
            <person name="Paulsen I."/>
            <person name="Zhang H."/>
            <person name="Bastida-Corcuera F.D."/>
            <person name="Simoes-Barbosa A."/>
            <person name="Brown M.T."/>
            <person name="Hayes R.D."/>
            <person name="Mukherjee M."/>
            <person name="Okumura C.Y."/>
            <person name="Schneider R."/>
            <person name="Smith A.J."/>
            <person name="Vanacova S."/>
            <person name="Villalvazo M."/>
            <person name="Haas B.J."/>
            <person name="Pertea M."/>
            <person name="Feldblyum T.V."/>
            <person name="Utterback T.R."/>
            <person name="Shu C.L."/>
            <person name="Osoegawa K."/>
            <person name="de Jong P.J."/>
            <person name="Hrdy I."/>
            <person name="Horvathova L."/>
            <person name="Zubacova Z."/>
            <person name="Dolezal P."/>
            <person name="Malik S.B."/>
            <person name="Logsdon J.M. Jr."/>
            <person name="Henze K."/>
            <person name="Gupta A."/>
            <person name="Wang C.C."/>
            <person name="Dunne R.L."/>
            <person name="Upcroft J.A."/>
            <person name="Upcroft P."/>
            <person name="White O."/>
            <person name="Salzberg S.L."/>
            <person name="Tang P."/>
            <person name="Chiu C.-H."/>
            <person name="Lee Y.-S."/>
            <person name="Embley T.M."/>
            <person name="Coombs G.H."/>
            <person name="Mottram J.C."/>
            <person name="Tachezy J."/>
            <person name="Fraser-Liggett C.M."/>
            <person name="Johnson P.J."/>
        </authorList>
    </citation>
    <scope>NUCLEOTIDE SEQUENCE [LARGE SCALE GENOMIC DNA]</scope>
    <source>
        <strain evidence="7">G3</strain>
    </source>
</reference>
<dbReference type="PROSITE" id="PS50850">
    <property type="entry name" value="MFS"/>
    <property type="match status" value="1"/>
</dbReference>
<evidence type="ECO:0000256" key="5">
    <source>
        <dbReference type="SAM" id="Phobius"/>
    </source>
</evidence>
<reference evidence="7" key="1">
    <citation type="submission" date="2006-10" db="EMBL/GenBank/DDBJ databases">
        <authorList>
            <person name="Amadeo P."/>
            <person name="Zhao Q."/>
            <person name="Wortman J."/>
            <person name="Fraser-Liggett C."/>
            <person name="Carlton J."/>
        </authorList>
    </citation>
    <scope>NUCLEOTIDE SEQUENCE</scope>
    <source>
        <strain evidence="7">G3</strain>
    </source>
</reference>
<feature type="domain" description="Major facilitator superfamily (MFS) profile" evidence="6">
    <location>
        <begin position="1"/>
        <end position="73"/>
    </location>
</feature>
<dbReference type="SMR" id="A2EQX1"/>
<dbReference type="FunFam" id="1.20.1250.20:FF:001502">
    <property type="entry name" value="Xylose/H+ symporter, putative"/>
    <property type="match status" value="1"/>
</dbReference>
<evidence type="ECO:0000313" key="8">
    <source>
        <dbReference type="Proteomes" id="UP000001542"/>
    </source>
</evidence>
<evidence type="ECO:0000256" key="3">
    <source>
        <dbReference type="ARBA" id="ARBA00022989"/>
    </source>
</evidence>
<gene>
    <name evidence="7" type="ORF">TVAG_039970</name>
</gene>